<keyword evidence="1" id="KW-0175">Coiled coil</keyword>
<comment type="caution">
    <text evidence="3">The sequence shown here is derived from an EMBL/GenBank/DDBJ whole genome shotgun (WGS) entry which is preliminary data.</text>
</comment>
<keyword evidence="4" id="KW-1185">Reference proteome</keyword>
<evidence type="ECO:0000256" key="1">
    <source>
        <dbReference type="SAM" id="Coils"/>
    </source>
</evidence>
<evidence type="ECO:0000256" key="2">
    <source>
        <dbReference type="SAM" id="MobiDB-lite"/>
    </source>
</evidence>
<feature type="compositionally biased region" description="Polar residues" evidence="2">
    <location>
        <begin position="61"/>
        <end position="76"/>
    </location>
</feature>
<evidence type="ECO:0000313" key="3">
    <source>
        <dbReference type="EMBL" id="KAF2872627.1"/>
    </source>
</evidence>
<feature type="coiled-coil region" evidence="1">
    <location>
        <begin position="166"/>
        <end position="193"/>
    </location>
</feature>
<dbReference type="Proteomes" id="UP000481861">
    <property type="component" value="Unassembled WGS sequence"/>
</dbReference>
<dbReference type="EMBL" id="JAADJZ010000009">
    <property type="protein sequence ID" value="KAF2872627.1"/>
    <property type="molecule type" value="Genomic_DNA"/>
</dbReference>
<accession>A0A7C8IGW4</accession>
<proteinExistence type="predicted"/>
<reference evidence="3 4" key="1">
    <citation type="submission" date="2020-01" db="EMBL/GenBank/DDBJ databases">
        <authorList>
            <consortium name="DOE Joint Genome Institute"/>
            <person name="Haridas S."/>
            <person name="Albert R."/>
            <person name="Binder M."/>
            <person name="Bloem J."/>
            <person name="Labutti K."/>
            <person name="Salamov A."/>
            <person name="Andreopoulos B."/>
            <person name="Baker S.E."/>
            <person name="Barry K."/>
            <person name="Bills G."/>
            <person name="Bluhm B.H."/>
            <person name="Cannon C."/>
            <person name="Castanera R."/>
            <person name="Culley D.E."/>
            <person name="Daum C."/>
            <person name="Ezra D."/>
            <person name="Gonzalez J.B."/>
            <person name="Henrissat B."/>
            <person name="Kuo A."/>
            <person name="Liang C."/>
            <person name="Lipzen A."/>
            <person name="Lutzoni F."/>
            <person name="Magnuson J."/>
            <person name="Mondo S."/>
            <person name="Nolan M."/>
            <person name="Ohm R."/>
            <person name="Pangilinan J."/>
            <person name="Park H.-J.H."/>
            <person name="Ramirez L."/>
            <person name="Alfaro M."/>
            <person name="Sun H."/>
            <person name="Tritt A."/>
            <person name="Yoshinaga Y."/>
            <person name="Zwiers L.-H.L."/>
            <person name="Turgeon B.G."/>
            <person name="Goodwin S.B."/>
            <person name="Spatafora J.W."/>
            <person name="Crous P.W."/>
            <person name="Grigoriev I.V."/>
        </authorList>
    </citation>
    <scope>NUCLEOTIDE SEQUENCE [LARGE SCALE GENOMIC DNA]</scope>
    <source>
        <strain evidence="3 4">CBS 611.86</strain>
    </source>
</reference>
<dbReference type="AlphaFoldDB" id="A0A7C8IGW4"/>
<feature type="region of interest" description="Disordered" evidence="2">
    <location>
        <begin position="1"/>
        <end position="84"/>
    </location>
</feature>
<protein>
    <submittedName>
        <fullName evidence="3">Uncharacterized protein</fullName>
    </submittedName>
</protein>
<sequence>MAERNRTGKTNTRTGDSQRQPQPRKVQHEVVDLGSASESDSPVATDRDSRTIRDKGKRPVSTDTRTTQNAQAASNASKRHPSYQEIDEQLSLDSKQMSTLRENMENIMSARQCLGTLDFRRDRKTSNLMIEAIVTETLDAVNFGWSDELIESTKRPALRAAARNLNDIKKLAIVRARREAQRAETEAQTATETTTETIMETTMEPATGESVDRGPPTKLRDLAALEDRIVQLSEDLEKLRKQRTDSIGALTGDEAGLWLEFSERHPMNDDYV</sequence>
<gene>
    <name evidence="3" type="ORF">BDV95DRAFT_391722</name>
</gene>
<evidence type="ECO:0000313" key="4">
    <source>
        <dbReference type="Proteomes" id="UP000481861"/>
    </source>
</evidence>
<feature type="compositionally biased region" description="Basic and acidic residues" evidence="2">
    <location>
        <begin position="45"/>
        <end position="54"/>
    </location>
</feature>
<name>A0A7C8IGW4_9PLEO</name>
<organism evidence="3 4">
    <name type="scientific">Massariosphaeria phaeospora</name>
    <dbReference type="NCBI Taxonomy" id="100035"/>
    <lineage>
        <taxon>Eukaryota</taxon>
        <taxon>Fungi</taxon>
        <taxon>Dikarya</taxon>
        <taxon>Ascomycota</taxon>
        <taxon>Pezizomycotina</taxon>
        <taxon>Dothideomycetes</taxon>
        <taxon>Pleosporomycetidae</taxon>
        <taxon>Pleosporales</taxon>
        <taxon>Pleosporales incertae sedis</taxon>
        <taxon>Massariosphaeria</taxon>
    </lineage>
</organism>